<proteinExistence type="predicted"/>
<comment type="caution">
    <text evidence="3">The sequence shown here is derived from an EMBL/GenBank/DDBJ whole genome shotgun (WGS) entry which is preliminary data.</text>
</comment>
<evidence type="ECO:0000259" key="2">
    <source>
        <dbReference type="Pfam" id="PF18990"/>
    </source>
</evidence>
<reference evidence="3 4" key="1">
    <citation type="submission" date="2020-05" db="EMBL/GenBank/DDBJ databases">
        <authorList>
            <person name="Khan S.A."/>
            <person name="Jeon C.O."/>
            <person name="Chun B.H."/>
        </authorList>
    </citation>
    <scope>NUCLEOTIDE SEQUENCE [LARGE SCALE GENOMIC DNA]</scope>
    <source>
        <strain evidence="3 4">S1162</strain>
    </source>
</reference>
<dbReference type="Pfam" id="PF18990">
    <property type="entry name" value="DUF5723"/>
    <property type="match status" value="1"/>
</dbReference>
<sequence length="361" mass="40342">MKKTLLICCFFLISLKIFGQQFAQYNTGSLYDSFENPAQRAFIPDTTKQFAFNFFIPNFNTNFYLTGNGQAALKTGAFESYYNTANLEIGKGAYNRINMNANSYFVMFKLFVSENGDEEAGFSFSTKAEARGVATDESIALFNGFRRLNNSNYANIFNDKIFYQAYHQISFTYREQLTKQFAFGLKFSALSGLTYRKINIYQSSISLDQTNDAATIALQGTSYVSSTDGQTSKQKILPSFRNPGAAISIGTSYRDESGYKWQLNLKDLGFIHWSSKSLISNFGSSTTLNDFSSSEREGIITHSLDSLTTGSQVKKGFTSPTNGLLELSINKSYLLGGNENIKFSPTLIGSKEVFIPDLQQR</sequence>
<feature type="signal peptide" evidence="1">
    <location>
        <begin position="1"/>
        <end position="23"/>
    </location>
</feature>
<evidence type="ECO:0000256" key="1">
    <source>
        <dbReference type="SAM" id="SignalP"/>
    </source>
</evidence>
<dbReference type="RefSeq" id="WP_175268750.1">
    <property type="nucleotide sequence ID" value="NZ_JABFCR010000001.1"/>
</dbReference>
<protein>
    <recommendedName>
        <fullName evidence="2">DUF5723 domain-containing protein</fullName>
    </recommendedName>
</protein>
<feature type="chain" id="PRO_5046521965" description="DUF5723 domain-containing protein" evidence="1">
    <location>
        <begin position="24"/>
        <end position="361"/>
    </location>
</feature>
<name>A0ABX1W1E5_9SPHI</name>
<evidence type="ECO:0000313" key="4">
    <source>
        <dbReference type="Proteomes" id="UP000566071"/>
    </source>
</evidence>
<organism evidence="3 4">
    <name type="scientific">Mucilaginibacter humi</name>
    <dbReference type="NCBI Taxonomy" id="2732510"/>
    <lineage>
        <taxon>Bacteria</taxon>
        <taxon>Pseudomonadati</taxon>
        <taxon>Bacteroidota</taxon>
        <taxon>Sphingobacteriia</taxon>
        <taxon>Sphingobacteriales</taxon>
        <taxon>Sphingobacteriaceae</taxon>
        <taxon>Mucilaginibacter</taxon>
    </lineage>
</organism>
<gene>
    <name evidence="3" type="ORF">HK413_00485</name>
</gene>
<dbReference type="Proteomes" id="UP000566071">
    <property type="component" value="Unassembled WGS sequence"/>
</dbReference>
<dbReference type="InterPro" id="IPR043781">
    <property type="entry name" value="DUF5723"/>
</dbReference>
<keyword evidence="4" id="KW-1185">Reference proteome</keyword>
<feature type="domain" description="DUF5723" evidence="2">
    <location>
        <begin position="47"/>
        <end position="318"/>
    </location>
</feature>
<keyword evidence="1" id="KW-0732">Signal</keyword>
<dbReference type="EMBL" id="JABFCR010000001">
    <property type="protein sequence ID" value="NNU33049.1"/>
    <property type="molecule type" value="Genomic_DNA"/>
</dbReference>
<evidence type="ECO:0000313" key="3">
    <source>
        <dbReference type="EMBL" id="NNU33049.1"/>
    </source>
</evidence>
<accession>A0ABX1W1E5</accession>